<comment type="caution">
    <text evidence="2">The sequence shown here is derived from an EMBL/GenBank/DDBJ whole genome shotgun (WGS) entry which is preliminary data.</text>
</comment>
<dbReference type="AlphaFoldDB" id="A0A820HTU7"/>
<keyword evidence="1" id="KW-0472">Membrane</keyword>
<sequence>MSNDYALFIILLPNDFEKEISVNSTILNTVKLTAAIPSIDKQRTSVTSDSIRCLPCTDSHSKSENDNEYSQETWKKSLYLVKFGIGTSNHTKVFVLPTTFIIGGQLNVKNESISTLALAENINTNELLTNTVNNKMNDRTSSDLTLSRKIRKRINESNFKKSVRARLMVHQVVASIRASTELSFDFVLLICLASMLAAFGLLENSAVIIVASILVSPLMNPILGFVFGLSVREHSLWRRGLRNELIGLIICITCGFILGLLITFAETKWGSSTSFPTPEMKSRGDIKRLWVGVLIALPSGAGVALSVLGGNTGSLVGVAIS</sequence>
<keyword evidence="1" id="KW-0812">Transmembrane</keyword>
<dbReference type="PANTHER" id="PTHR20992">
    <property type="entry name" value="AT15442P-RELATED"/>
    <property type="match status" value="1"/>
</dbReference>
<feature type="transmembrane region" description="Helical" evidence="1">
    <location>
        <begin position="289"/>
        <end position="308"/>
    </location>
</feature>
<feature type="non-terminal residue" evidence="2">
    <location>
        <position position="321"/>
    </location>
</feature>
<reference evidence="2" key="1">
    <citation type="submission" date="2021-02" db="EMBL/GenBank/DDBJ databases">
        <authorList>
            <person name="Nowell W R."/>
        </authorList>
    </citation>
    <scope>NUCLEOTIDE SEQUENCE</scope>
</reference>
<keyword evidence="1" id="KW-1133">Transmembrane helix</keyword>
<dbReference type="PANTHER" id="PTHR20992:SF9">
    <property type="entry name" value="AT15442P-RELATED"/>
    <property type="match status" value="1"/>
</dbReference>
<dbReference type="EMBL" id="CAJOBF010010902">
    <property type="protein sequence ID" value="CAF4298368.1"/>
    <property type="molecule type" value="Genomic_DNA"/>
</dbReference>
<feature type="transmembrane region" description="Helical" evidence="1">
    <location>
        <begin position="208"/>
        <end position="231"/>
    </location>
</feature>
<evidence type="ECO:0000313" key="3">
    <source>
        <dbReference type="Proteomes" id="UP000663842"/>
    </source>
</evidence>
<proteinExistence type="predicted"/>
<dbReference type="Pfam" id="PF04087">
    <property type="entry name" value="DUF389"/>
    <property type="match status" value="1"/>
</dbReference>
<dbReference type="Proteomes" id="UP000663842">
    <property type="component" value="Unassembled WGS sequence"/>
</dbReference>
<evidence type="ECO:0000313" key="2">
    <source>
        <dbReference type="EMBL" id="CAF4298368.1"/>
    </source>
</evidence>
<evidence type="ECO:0008006" key="4">
    <source>
        <dbReference type="Google" id="ProtNLM"/>
    </source>
</evidence>
<dbReference type="InterPro" id="IPR005240">
    <property type="entry name" value="DUF389"/>
</dbReference>
<feature type="transmembrane region" description="Helical" evidence="1">
    <location>
        <begin position="182"/>
        <end position="202"/>
    </location>
</feature>
<gene>
    <name evidence="2" type="ORF">UXM345_LOCUS33271</name>
</gene>
<organism evidence="2 3">
    <name type="scientific">Rotaria magnacalcarata</name>
    <dbReference type="NCBI Taxonomy" id="392030"/>
    <lineage>
        <taxon>Eukaryota</taxon>
        <taxon>Metazoa</taxon>
        <taxon>Spiralia</taxon>
        <taxon>Gnathifera</taxon>
        <taxon>Rotifera</taxon>
        <taxon>Eurotatoria</taxon>
        <taxon>Bdelloidea</taxon>
        <taxon>Philodinida</taxon>
        <taxon>Philodinidae</taxon>
        <taxon>Rotaria</taxon>
    </lineage>
</organism>
<feature type="transmembrane region" description="Helical" evidence="1">
    <location>
        <begin position="243"/>
        <end position="265"/>
    </location>
</feature>
<protein>
    <recommendedName>
        <fullName evidence="4">DUF389 domain-containing protein</fullName>
    </recommendedName>
</protein>
<name>A0A820HTU7_9BILA</name>
<accession>A0A820HTU7</accession>
<evidence type="ECO:0000256" key="1">
    <source>
        <dbReference type="SAM" id="Phobius"/>
    </source>
</evidence>